<comment type="similarity">
    <text evidence="8 9">Belongs to the MurJ/MviN family.</text>
</comment>
<feature type="transmembrane region" description="Helical" evidence="8">
    <location>
        <begin position="448"/>
        <end position="471"/>
    </location>
</feature>
<gene>
    <name evidence="8 10" type="primary">murJ</name>
    <name evidence="10" type="ORF">GBA65_04160</name>
</gene>
<feature type="transmembrane region" description="Helical" evidence="8">
    <location>
        <begin position="200"/>
        <end position="220"/>
    </location>
</feature>
<dbReference type="PRINTS" id="PR01806">
    <property type="entry name" value="VIRFACTRMVIN"/>
</dbReference>
<evidence type="ECO:0000313" key="11">
    <source>
        <dbReference type="Proteomes" id="UP000502706"/>
    </source>
</evidence>
<keyword evidence="8 9" id="KW-0813">Transport</keyword>
<keyword evidence="2 8" id="KW-1003">Cell membrane</keyword>
<accession>A0A6G8PUE2</accession>
<dbReference type="InterPro" id="IPR051050">
    <property type="entry name" value="Lipid_II_flippase_MurJ/MviN"/>
</dbReference>
<feature type="transmembrane region" description="Helical" evidence="8">
    <location>
        <begin position="414"/>
        <end position="436"/>
    </location>
</feature>
<dbReference type="PANTHER" id="PTHR47019">
    <property type="entry name" value="LIPID II FLIPPASE MURJ"/>
    <property type="match status" value="1"/>
</dbReference>
<feature type="transmembrane region" description="Helical" evidence="8">
    <location>
        <begin position="483"/>
        <end position="504"/>
    </location>
</feature>
<organism evidence="10 11">
    <name type="scientific">Rubrobacter marinus</name>
    <dbReference type="NCBI Taxonomy" id="2653852"/>
    <lineage>
        <taxon>Bacteria</taxon>
        <taxon>Bacillati</taxon>
        <taxon>Actinomycetota</taxon>
        <taxon>Rubrobacteria</taxon>
        <taxon>Rubrobacterales</taxon>
        <taxon>Rubrobacteraceae</taxon>
        <taxon>Rubrobacter</taxon>
    </lineage>
</organism>
<evidence type="ECO:0000256" key="7">
    <source>
        <dbReference type="ARBA" id="ARBA00023136"/>
    </source>
</evidence>
<comment type="pathway">
    <text evidence="8">Cell wall biogenesis; peptidoglycan biosynthesis.</text>
</comment>
<protein>
    <recommendedName>
        <fullName evidence="8">Probable lipid II flippase MurJ</fullName>
    </recommendedName>
</protein>
<evidence type="ECO:0000256" key="8">
    <source>
        <dbReference type="HAMAP-Rule" id="MF_02078"/>
    </source>
</evidence>
<keyword evidence="11" id="KW-1185">Reference proteome</keyword>
<dbReference type="EMBL" id="CP045121">
    <property type="protein sequence ID" value="QIN77847.1"/>
    <property type="molecule type" value="Genomic_DNA"/>
</dbReference>
<comment type="function">
    <text evidence="8 9">Involved in peptidoglycan biosynthesis. Transports lipid-linked peptidoglycan precursors from the inner to the outer leaflet of the cytoplasmic membrane.</text>
</comment>
<sequence length="523" mass="55547">MTGMLRAVLSISAATVLSRVTGYARIMAQAAVLGAGYVADAYTVAALLPTLIYELFLGGILYSIFIPVLVERITNHGEDDAKRLTDTLFTFVVPLMVVAAGLGIVFARPLVSLATDWGAQNLTPEEAAGARDLATFFFRIFALQMLFYGLNTIATGVLQAHRRFFLPTFAPVLNNLLIIASFVAYWLLVDANRGAAEWTLAIGVTVGVAVMALALVPTMLELGYKPRPRLRHPALAPTVRLAGPMLVLVAASVGFQAFGTYLATGFGGAADLGYAFTIFSLPYGIFVVAIATALMPDLSEKHARGDLEGYRSSLSFGLRTAAFVTVPSAVGLISLSVPIVGLLYERGAFDARETRLVAALLVAYSVGLLGYSAYFLLVRAFYARQNTKTPAALNVVIFAFYAATAYGLSRLFEVVGIALALSAVYTVLALLGLWAMRRETKRLEGRRLLLSLAKALAAGAVMYAVAYGGTALLGTGSGAPERLAILAAVGGASLAAYLAVAYWLKAEELSPAIALIKRRFARA</sequence>
<feature type="transmembrane region" description="Helical" evidence="8">
    <location>
        <begin position="241"/>
        <end position="262"/>
    </location>
</feature>
<dbReference type="GO" id="GO:0015648">
    <property type="term" value="F:lipid-linked peptidoglycan transporter activity"/>
    <property type="evidence" value="ECO:0007669"/>
    <property type="project" value="UniProtKB-UniRule"/>
</dbReference>
<dbReference type="PANTHER" id="PTHR47019:SF1">
    <property type="entry name" value="LIPID II FLIPPASE MURJ"/>
    <property type="match status" value="1"/>
</dbReference>
<dbReference type="AlphaFoldDB" id="A0A6G8PUE2"/>
<feature type="transmembrane region" description="Helical" evidence="8">
    <location>
        <begin position="274"/>
        <end position="295"/>
    </location>
</feature>
<dbReference type="KEGG" id="rmar:GBA65_04160"/>
<feature type="transmembrane region" description="Helical" evidence="8">
    <location>
        <begin position="316"/>
        <end position="344"/>
    </location>
</feature>
<evidence type="ECO:0000256" key="1">
    <source>
        <dbReference type="ARBA" id="ARBA00004651"/>
    </source>
</evidence>
<evidence type="ECO:0000256" key="2">
    <source>
        <dbReference type="ARBA" id="ARBA00022475"/>
    </source>
</evidence>
<keyword evidence="5 8" id="KW-0573">Peptidoglycan synthesis</keyword>
<keyword evidence="8 9" id="KW-0961">Cell wall biogenesis/degradation</keyword>
<comment type="subcellular location">
    <subcellularLocation>
        <location evidence="1 8">Cell membrane</location>
        <topology evidence="1 8">Multi-pass membrane protein</topology>
    </subcellularLocation>
</comment>
<dbReference type="GO" id="GO:0034204">
    <property type="term" value="P:lipid translocation"/>
    <property type="evidence" value="ECO:0007669"/>
    <property type="project" value="TreeGrafter"/>
</dbReference>
<reference evidence="10 11" key="1">
    <citation type="submission" date="2019-10" db="EMBL/GenBank/DDBJ databases">
        <title>Rubrobacter sp nov SCSIO 52915 isolated from a deep-sea sediment in the South China Sea.</title>
        <authorList>
            <person name="Chen R.W."/>
        </authorList>
    </citation>
    <scope>NUCLEOTIDE SEQUENCE [LARGE SCALE GENOMIC DNA]</scope>
    <source>
        <strain evidence="10 11">SCSIO 52915</strain>
    </source>
</reference>
<evidence type="ECO:0000256" key="9">
    <source>
        <dbReference type="PIRNR" id="PIRNR002869"/>
    </source>
</evidence>
<dbReference type="PIRSF" id="PIRSF002869">
    <property type="entry name" value="MviN"/>
    <property type="match status" value="1"/>
</dbReference>
<keyword evidence="4 8" id="KW-0133">Cell shape</keyword>
<dbReference type="GO" id="GO:0005886">
    <property type="term" value="C:plasma membrane"/>
    <property type="evidence" value="ECO:0007669"/>
    <property type="project" value="UniProtKB-SubCell"/>
</dbReference>
<dbReference type="GO" id="GO:0071555">
    <property type="term" value="P:cell wall organization"/>
    <property type="evidence" value="ECO:0007669"/>
    <property type="project" value="UniProtKB-UniRule"/>
</dbReference>
<feature type="transmembrane region" description="Helical" evidence="8">
    <location>
        <begin position="46"/>
        <end position="68"/>
    </location>
</feature>
<dbReference type="InterPro" id="IPR004268">
    <property type="entry name" value="MurJ"/>
</dbReference>
<feature type="transmembrane region" description="Helical" evidence="8">
    <location>
        <begin position="88"/>
        <end position="107"/>
    </location>
</feature>
<feature type="transmembrane region" description="Helical" evidence="8">
    <location>
        <begin position="389"/>
        <end position="408"/>
    </location>
</feature>
<name>A0A6G8PUE2_9ACTN</name>
<dbReference type="GO" id="GO:0008360">
    <property type="term" value="P:regulation of cell shape"/>
    <property type="evidence" value="ECO:0007669"/>
    <property type="project" value="UniProtKB-UniRule"/>
</dbReference>
<dbReference type="GO" id="GO:0009252">
    <property type="term" value="P:peptidoglycan biosynthetic process"/>
    <property type="evidence" value="ECO:0007669"/>
    <property type="project" value="UniProtKB-UniRule"/>
</dbReference>
<evidence type="ECO:0000256" key="5">
    <source>
        <dbReference type="ARBA" id="ARBA00022984"/>
    </source>
</evidence>
<evidence type="ECO:0000256" key="6">
    <source>
        <dbReference type="ARBA" id="ARBA00022989"/>
    </source>
</evidence>
<keyword evidence="6 8" id="KW-1133">Transmembrane helix</keyword>
<evidence type="ECO:0000313" key="10">
    <source>
        <dbReference type="EMBL" id="QIN77847.1"/>
    </source>
</evidence>
<dbReference type="Pfam" id="PF03023">
    <property type="entry name" value="MurJ"/>
    <property type="match status" value="1"/>
</dbReference>
<keyword evidence="3 8" id="KW-0812">Transmembrane</keyword>
<dbReference type="HAMAP" id="MF_02078">
    <property type="entry name" value="MurJ_MviN"/>
    <property type="match status" value="1"/>
</dbReference>
<dbReference type="CDD" id="cd13123">
    <property type="entry name" value="MATE_MurJ_like"/>
    <property type="match status" value="1"/>
</dbReference>
<proteinExistence type="inferred from homology"/>
<keyword evidence="7 8" id="KW-0472">Membrane</keyword>
<feature type="transmembrane region" description="Helical" evidence="8">
    <location>
        <begin position="356"/>
        <end position="377"/>
    </location>
</feature>
<feature type="transmembrane region" description="Helical" evidence="8">
    <location>
        <begin position="165"/>
        <end position="188"/>
    </location>
</feature>
<dbReference type="Proteomes" id="UP000502706">
    <property type="component" value="Chromosome"/>
</dbReference>
<evidence type="ECO:0000256" key="3">
    <source>
        <dbReference type="ARBA" id="ARBA00022692"/>
    </source>
</evidence>
<dbReference type="UniPathway" id="UPA00219"/>
<feature type="transmembrane region" description="Helical" evidence="8">
    <location>
        <begin position="136"/>
        <end position="158"/>
    </location>
</feature>
<evidence type="ECO:0000256" key="4">
    <source>
        <dbReference type="ARBA" id="ARBA00022960"/>
    </source>
</evidence>
<dbReference type="NCBIfam" id="TIGR01695">
    <property type="entry name" value="murJ_mviN"/>
    <property type="match status" value="1"/>
</dbReference>